<dbReference type="EMBL" id="JTJZ01000018">
    <property type="protein sequence ID" value="KHS52690.1"/>
    <property type="molecule type" value="Genomic_DNA"/>
</dbReference>
<protein>
    <submittedName>
        <fullName evidence="2">Uncharacterized protein</fullName>
    </submittedName>
</protein>
<feature type="transmembrane region" description="Helical" evidence="1">
    <location>
        <begin position="34"/>
        <end position="58"/>
    </location>
</feature>
<evidence type="ECO:0000256" key="1">
    <source>
        <dbReference type="SAM" id="Phobius"/>
    </source>
</evidence>
<feature type="transmembrane region" description="Helical" evidence="1">
    <location>
        <begin position="146"/>
        <end position="168"/>
    </location>
</feature>
<keyword evidence="1" id="KW-0472">Membrane</keyword>
<organism evidence="2 3">
    <name type="scientific">Brevibacterium linens</name>
    <dbReference type="NCBI Taxonomy" id="1703"/>
    <lineage>
        <taxon>Bacteria</taxon>
        <taxon>Bacillati</taxon>
        <taxon>Actinomycetota</taxon>
        <taxon>Actinomycetes</taxon>
        <taxon>Micrococcales</taxon>
        <taxon>Brevibacteriaceae</taxon>
        <taxon>Brevibacterium</taxon>
    </lineage>
</organism>
<reference evidence="2 3" key="1">
    <citation type="submission" date="2014-11" db="EMBL/GenBank/DDBJ databases">
        <title>Draft Genome Sequence of Brevibacterium linens AE038-8.</title>
        <authorList>
            <person name="Maizel D."/>
            <person name="Utturkar S.M."/>
            <person name="Brown S.D."/>
            <person name="Ferrero M."/>
            <person name="Rosen B.P."/>
        </authorList>
    </citation>
    <scope>NUCLEOTIDE SEQUENCE [LARGE SCALE GENOMIC DNA]</scope>
    <source>
        <strain evidence="2 3">AE038-8</strain>
    </source>
</reference>
<gene>
    <name evidence="2" type="ORF">AE0388_1673</name>
</gene>
<keyword evidence="1" id="KW-0812">Transmembrane</keyword>
<dbReference type="PATRIC" id="fig|1703.6.peg.1560"/>
<feature type="transmembrane region" description="Helical" evidence="1">
    <location>
        <begin position="64"/>
        <end position="84"/>
    </location>
</feature>
<evidence type="ECO:0000313" key="2">
    <source>
        <dbReference type="EMBL" id="KHS52690.1"/>
    </source>
</evidence>
<comment type="caution">
    <text evidence="2">The sequence shown here is derived from an EMBL/GenBank/DDBJ whole genome shotgun (WGS) entry which is preliminary data.</text>
</comment>
<dbReference type="Proteomes" id="UP000031488">
    <property type="component" value="Unassembled WGS sequence"/>
</dbReference>
<keyword evidence="1" id="KW-1133">Transmembrane helix</keyword>
<dbReference type="AlphaFoldDB" id="A0A0B9A1N5"/>
<dbReference type="RefSeq" id="WP_039209066.1">
    <property type="nucleotide sequence ID" value="NZ_JTJZ01000018.1"/>
</dbReference>
<dbReference type="OrthoDB" id="4808596at2"/>
<accession>A0A0B9A1N5</accession>
<evidence type="ECO:0000313" key="3">
    <source>
        <dbReference type="Proteomes" id="UP000031488"/>
    </source>
</evidence>
<name>A0A0B9A1N5_BRELN</name>
<feature type="transmembrane region" description="Helical" evidence="1">
    <location>
        <begin position="104"/>
        <end position="126"/>
    </location>
</feature>
<sequence>MNNVSDKKNRPNAFADRIAGFDDPSMGDERERDIILRAYTFGAVVSTYVFFALALIFAVLGAGLWSALIVLASGVSGVAISSYCRRENVDFSMAIARVSPKRLIISNIISGVFTLAWLAAVVFHMSNGYPLIDAGMGNRLMPGAPSSTYSIVIGGAIGFIIALTLMTISRVRKSKQARAEAAAAAYIEDED</sequence>
<proteinExistence type="predicted"/>
<keyword evidence="3" id="KW-1185">Reference proteome</keyword>